<gene>
    <name evidence="1" type="ORF">IV60_GL000792</name>
</gene>
<dbReference type="RefSeq" id="WP_003149541.1">
    <property type="nucleotide sequence ID" value="NZ_JQCP01000002.1"/>
</dbReference>
<keyword evidence="2" id="KW-1185">Reference proteome</keyword>
<dbReference type="GeneID" id="84904588"/>
<dbReference type="Pfam" id="PF19952">
    <property type="entry name" value="DUF6414"/>
    <property type="match status" value="1"/>
</dbReference>
<accession>A0ABR5Q0G5</accession>
<organism evidence="1 2">
    <name type="scientific">Lancefieldella rimae</name>
    <dbReference type="NCBI Taxonomy" id="1383"/>
    <lineage>
        <taxon>Bacteria</taxon>
        <taxon>Bacillati</taxon>
        <taxon>Actinomycetota</taxon>
        <taxon>Coriobacteriia</taxon>
        <taxon>Coriobacteriales</taxon>
        <taxon>Atopobiaceae</taxon>
        <taxon>Lancefieldella</taxon>
    </lineage>
</organism>
<protein>
    <submittedName>
        <fullName evidence="1">Uncharacterized protein</fullName>
    </submittedName>
</protein>
<proteinExistence type="predicted"/>
<name>A0ABR5Q0G5_9ACTN</name>
<dbReference type="Proteomes" id="UP000051927">
    <property type="component" value="Unassembled WGS sequence"/>
</dbReference>
<dbReference type="EMBL" id="JQCP01000002">
    <property type="protein sequence ID" value="KRO02360.1"/>
    <property type="molecule type" value="Genomic_DNA"/>
</dbReference>
<sequence length="303" mass="33973">MNKDEKTEGTVFFPYYVNQPRLIDLFSLLNEGYSEYEEISVSSEKSTKKGKQVDIQTQGGFKLFNLGGNVGISREKDVNNSKASTEKRVQTVPSMLDLTIKAMKKRGFLVSEGFEDPKNITVGMFVLPSVRLKINSIKSLMTEMEDLLKLANSMQAFTNAQVGNKKSAKSTNLDQMKKINEVVKQLVGAEEVISLSDEFVLVGNIYDDNLYQASRQDLIGTDLKCLAQVKRVFEDGAPLLRNTMFAKLNNPEAKEGFVKALEMFSDGSVYHFEADVVTQIKDKPVYEMELVALYLEPQPSNSK</sequence>
<reference evidence="1 2" key="1">
    <citation type="journal article" date="2015" name="Genome Announc.">
        <title>Expanding the biotechnology potential of lactobacilli through comparative genomics of 213 strains and associated genera.</title>
        <authorList>
            <person name="Sun Z."/>
            <person name="Harris H.M."/>
            <person name="McCann A."/>
            <person name="Guo C."/>
            <person name="Argimon S."/>
            <person name="Zhang W."/>
            <person name="Yang X."/>
            <person name="Jeffery I.B."/>
            <person name="Cooney J.C."/>
            <person name="Kagawa T.F."/>
            <person name="Liu W."/>
            <person name="Song Y."/>
            <person name="Salvetti E."/>
            <person name="Wrobel A."/>
            <person name="Rasinkangas P."/>
            <person name="Parkhill J."/>
            <person name="Rea M.C."/>
            <person name="O'Sullivan O."/>
            <person name="Ritari J."/>
            <person name="Douillard F.P."/>
            <person name="Paul Ross R."/>
            <person name="Yang R."/>
            <person name="Briner A.E."/>
            <person name="Felis G.E."/>
            <person name="de Vos W.M."/>
            <person name="Barrangou R."/>
            <person name="Klaenhammer T.R."/>
            <person name="Caufield P.W."/>
            <person name="Cui Y."/>
            <person name="Zhang H."/>
            <person name="O'Toole P.W."/>
        </authorList>
    </citation>
    <scope>NUCLEOTIDE SEQUENCE [LARGE SCALE GENOMIC DNA]</scope>
    <source>
        <strain evidence="1 2">DSM 7090</strain>
    </source>
</reference>
<dbReference type="InterPro" id="IPR045633">
    <property type="entry name" value="DUF6414"/>
</dbReference>
<comment type="caution">
    <text evidence="1">The sequence shown here is derived from an EMBL/GenBank/DDBJ whole genome shotgun (WGS) entry which is preliminary data.</text>
</comment>
<evidence type="ECO:0000313" key="1">
    <source>
        <dbReference type="EMBL" id="KRO02360.1"/>
    </source>
</evidence>
<evidence type="ECO:0000313" key="2">
    <source>
        <dbReference type="Proteomes" id="UP000051927"/>
    </source>
</evidence>